<feature type="transmembrane region" description="Helical" evidence="2">
    <location>
        <begin position="15"/>
        <end position="34"/>
    </location>
</feature>
<evidence type="ECO:0000256" key="2">
    <source>
        <dbReference type="SAM" id="Phobius"/>
    </source>
</evidence>
<protein>
    <submittedName>
        <fullName evidence="3">Uncharacterized protein</fullName>
    </submittedName>
</protein>
<keyword evidence="2" id="KW-1133">Transmembrane helix</keyword>
<comment type="caution">
    <text evidence="3">The sequence shown here is derived from an EMBL/GenBank/DDBJ whole genome shotgun (WGS) entry which is preliminary data.</text>
</comment>
<name>A0A4S4LRS7_9AGAM</name>
<evidence type="ECO:0000313" key="4">
    <source>
        <dbReference type="Proteomes" id="UP000310158"/>
    </source>
</evidence>
<sequence length="121" mass="13645">MATNEHSYECLRRKLILEVALVVVSVCTAILAYGPELLQEEAEYDGRGDDHSASEPLSTNGDDEDVLHLRPVVRDEDEPVDREMRVKEWLQRLPGQSKARRTEDDAELVVSGDSRRKARAA</sequence>
<feature type="compositionally biased region" description="Basic and acidic residues" evidence="1">
    <location>
        <begin position="81"/>
        <end position="90"/>
    </location>
</feature>
<evidence type="ECO:0000313" key="3">
    <source>
        <dbReference type="EMBL" id="THH15086.1"/>
    </source>
</evidence>
<organism evidence="3 4">
    <name type="scientific">Bondarzewia mesenterica</name>
    <dbReference type="NCBI Taxonomy" id="1095465"/>
    <lineage>
        <taxon>Eukaryota</taxon>
        <taxon>Fungi</taxon>
        <taxon>Dikarya</taxon>
        <taxon>Basidiomycota</taxon>
        <taxon>Agaricomycotina</taxon>
        <taxon>Agaricomycetes</taxon>
        <taxon>Russulales</taxon>
        <taxon>Bondarzewiaceae</taxon>
        <taxon>Bondarzewia</taxon>
    </lineage>
</organism>
<dbReference type="EMBL" id="SGPL01000230">
    <property type="protein sequence ID" value="THH15086.1"/>
    <property type="molecule type" value="Genomic_DNA"/>
</dbReference>
<keyword evidence="2" id="KW-0472">Membrane</keyword>
<reference evidence="3 4" key="1">
    <citation type="submission" date="2019-02" db="EMBL/GenBank/DDBJ databases">
        <title>Genome sequencing of the rare red list fungi Bondarzewia mesenterica.</title>
        <authorList>
            <person name="Buettner E."/>
            <person name="Kellner H."/>
        </authorList>
    </citation>
    <scope>NUCLEOTIDE SEQUENCE [LARGE SCALE GENOMIC DNA]</scope>
    <source>
        <strain evidence="3 4">DSM 108281</strain>
    </source>
</reference>
<keyword evidence="4" id="KW-1185">Reference proteome</keyword>
<keyword evidence="2" id="KW-0812">Transmembrane</keyword>
<accession>A0A4S4LRS7</accession>
<dbReference type="Proteomes" id="UP000310158">
    <property type="component" value="Unassembled WGS sequence"/>
</dbReference>
<proteinExistence type="predicted"/>
<feature type="region of interest" description="Disordered" evidence="1">
    <location>
        <begin position="42"/>
        <end position="121"/>
    </location>
</feature>
<dbReference type="AlphaFoldDB" id="A0A4S4LRS7"/>
<gene>
    <name evidence="3" type="ORF">EW146_g5328</name>
</gene>
<evidence type="ECO:0000256" key="1">
    <source>
        <dbReference type="SAM" id="MobiDB-lite"/>
    </source>
</evidence>
<feature type="compositionally biased region" description="Basic and acidic residues" evidence="1">
    <location>
        <begin position="44"/>
        <end position="53"/>
    </location>
</feature>